<accession>A0A0R3UHQ5</accession>
<organism evidence="4">
    <name type="scientific">Mesocestoides corti</name>
    <name type="common">Flatworm</name>
    <dbReference type="NCBI Taxonomy" id="53468"/>
    <lineage>
        <taxon>Eukaryota</taxon>
        <taxon>Metazoa</taxon>
        <taxon>Spiralia</taxon>
        <taxon>Lophotrochozoa</taxon>
        <taxon>Platyhelminthes</taxon>
        <taxon>Cestoda</taxon>
        <taxon>Eucestoda</taxon>
        <taxon>Cyclophyllidea</taxon>
        <taxon>Mesocestoididae</taxon>
        <taxon>Mesocestoides</taxon>
    </lineage>
</organism>
<dbReference type="EMBL" id="UXSR01005305">
    <property type="protein sequence ID" value="VDD80889.1"/>
    <property type="molecule type" value="Genomic_DNA"/>
</dbReference>
<evidence type="ECO:0000313" key="3">
    <source>
        <dbReference type="Proteomes" id="UP000267029"/>
    </source>
</evidence>
<keyword evidence="3" id="KW-1185">Reference proteome</keyword>
<feature type="region of interest" description="Disordered" evidence="1">
    <location>
        <begin position="82"/>
        <end position="118"/>
    </location>
</feature>
<name>A0A0R3UHQ5_MESCO</name>
<dbReference type="Proteomes" id="UP000267029">
    <property type="component" value="Unassembled WGS sequence"/>
</dbReference>
<evidence type="ECO:0000313" key="2">
    <source>
        <dbReference type="EMBL" id="VDD80889.1"/>
    </source>
</evidence>
<feature type="region of interest" description="Disordered" evidence="1">
    <location>
        <begin position="1"/>
        <end position="30"/>
    </location>
</feature>
<proteinExistence type="predicted"/>
<evidence type="ECO:0000313" key="4">
    <source>
        <dbReference type="WBParaSite" id="MCU_002760-RA"/>
    </source>
</evidence>
<dbReference type="AlphaFoldDB" id="A0A0R3UHQ5"/>
<sequence length="118" mass="12666">MVPRHRLKAGANNTAPVSGQNDSKQTLTSRLQFHHTLPKSVPHSLHALRTSVFALFQVNLALRSPRLAQCLPTPDVGVDHLHSAPPATGLDGEANWPMELPPFGEHCPPGSPLCSTVS</sequence>
<feature type="compositionally biased region" description="Polar residues" evidence="1">
    <location>
        <begin position="11"/>
        <end position="30"/>
    </location>
</feature>
<dbReference type="WBParaSite" id="MCU_002760-RA">
    <property type="protein sequence ID" value="MCU_002760-RA"/>
    <property type="gene ID" value="MCU_002760"/>
</dbReference>
<gene>
    <name evidence="2" type="ORF">MCOS_LOCUS6892</name>
</gene>
<protein>
    <submittedName>
        <fullName evidence="2 4">Uncharacterized protein</fullName>
    </submittedName>
</protein>
<reference evidence="2 3" key="1">
    <citation type="submission" date="2018-10" db="EMBL/GenBank/DDBJ databases">
        <authorList>
            <consortium name="Pathogen Informatics"/>
        </authorList>
    </citation>
    <scope>NUCLEOTIDE SEQUENCE [LARGE SCALE GENOMIC DNA]</scope>
</reference>
<evidence type="ECO:0000256" key="1">
    <source>
        <dbReference type="SAM" id="MobiDB-lite"/>
    </source>
</evidence>
<reference evidence="4" key="2">
    <citation type="submission" date="2019-11" db="UniProtKB">
        <authorList>
            <consortium name="WormBaseParasite"/>
        </authorList>
    </citation>
    <scope>IDENTIFICATION</scope>
</reference>